<dbReference type="GO" id="GO:0005886">
    <property type="term" value="C:plasma membrane"/>
    <property type="evidence" value="ECO:0007669"/>
    <property type="project" value="TreeGrafter"/>
</dbReference>
<evidence type="ECO:0000256" key="4">
    <source>
        <dbReference type="ARBA" id="ARBA00022989"/>
    </source>
</evidence>
<protein>
    <submittedName>
        <fullName evidence="7">Uncharacterized protein</fullName>
    </submittedName>
</protein>
<feature type="transmembrane region" description="Helical" evidence="6">
    <location>
        <begin position="138"/>
        <end position="161"/>
    </location>
</feature>
<name>A0A067NP52_PLEO1</name>
<proteinExistence type="inferred from homology"/>
<evidence type="ECO:0000256" key="3">
    <source>
        <dbReference type="ARBA" id="ARBA00022692"/>
    </source>
</evidence>
<dbReference type="VEuPathDB" id="FungiDB:PLEOSDRAFT_1045593"/>
<dbReference type="OrthoDB" id="432685at2759"/>
<feature type="transmembrane region" description="Helical" evidence="6">
    <location>
        <begin position="74"/>
        <end position="93"/>
    </location>
</feature>
<keyword evidence="5 6" id="KW-0472">Membrane</keyword>
<sequence>MDTSPGQPEYSAEPNLSWINVGLALSFILFDVALSSVLRLGIERPLITSSIRCVIQLGLASTLLQKVFDAKNPWAVAAIVCLLNVLGTFEVVVNKSKKRHPHMFISTLVGLALSNIPVGVLGSRFAMSNDPFWDPRQFIPIVGMLCGSTISGVVVSSTYILREFRQVDNSDKVEMYLAFGATRWEACKSMSVETLRVSLMPTINQMSVLGIISIPGMMTGALLGGASVERAAKLQMIIMFMISASNALGCILTTVMTLSILIDGDSRVRADRIDSRPHAVWRIRSALWLKVVTLARENIPWMATPKTVAPASYTLS</sequence>
<evidence type="ECO:0000313" key="7">
    <source>
        <dbReference type="EMBL" id="KDQ25406.1"/>
    </source>
</evidence>
<evidence type="ECO:0000313" key="8">
    <source>
        <dbReference type="Proteomes" id="UP000027073"/>
    </source>
</evidence>
<evidence type="ECO:0000256" key="5">
    <source>
        <dbReference type="ARBA" id="ARBA00023136"/>
    </source>
</evidence>
<dbReference type="InParanoid" id="A0A067NP52"/>
<feature type="transmembrane region" description="Helical" evidence="6">
    <location>
        <begin position="206"/>
        <end position="228"/>
    </location>
</feature>
<keyword evidence="3 6" id="KW-0812">Transmembrane</keyword>
<evidence type="ECO:0000256" key="6">
    <source>
        <dbReference type="SAM" id="Phobius"/>
    </source>
</evidence>
<dbReference type="AlphaFoldDB" id="A0A067NP52"/>
<comment type="similarity">
    <text evidence="2">Belongs to the UPF0014 family.</text>
</comment>
<dbReference type="PANTHER" id="PTHR30028">
    <property type="entry name" value="UPF0014 INNER MEMBRANE PROTEIN YBBM-RELATED"/>
    <property type="match status" value="1"/>
</dbReference>
<reference evidence="8" key="1">
    <citation type="journal article" date="2014" name="Proc. Natl. Acad. Sci. U.S.A.">
        <title>Extensive sampling of basidiomycete genomes demonstrates inadequacy of the white-rot/brown-rot paradigm for wood decay fungi.</title>
        <authorList>
            <person name="Riley R."/>
            <person name="Salamov A.A."/>
            <person name="Brown D.W."/>
            <person name="Nagy L.G."/>
            <person name="Floudas D."/>
            <person name="Held B.W."/>
            <person name="Levasseur A."/>
            <person name="Lombard V."/>
            <person name="Morin E."/>
            <person name="Otillar R."/>
            <person name="Lindquist E.A."/>
            <person name="Sun H."/>
            <person name="LaButti K.M."/>
            <person name="Schmutz J."/>
            <person name="Jabbour D."/>
            <person name="Luo H."/>
            <person name="Baker S.E."/>
            <person name="Pisabarro A.G."/>
            <person name="Walton J.D."/>
            <person name="Blanchette R.A."/>
            <person name="Henrissat B."/>
            <person name="Martin F."/>
            <person name="Cullen D."/>
            <person name="Hibbett D.S."/>
            <person name="Grigoriev I.V."/>
        </authorList>
    </citation>
    <scope>NUCLEOTIDE SEQUENCE [LARGE SCALE GENOMIC DNA]</scope>
    <source>
        <strain evidence="8">PC15</strain>
    </source>
</reference>
<dbReference type="EMBL" id="KL198010">
    <property type="protein sequence ID" value="KDQ25406.1"/>
    <property type="molecule type" value="Genomic_DNA"/>
</dbReference>
<accession>A0A067NP52</accession>
<keyword evidence="4 6" id="KW-1133">Transmembrane helix</keyword>
<dbReference type="HOGENOM" id="CLU_076147_0_0_1"/>
<gene>
    <name evidence="7" type="ORF">PLEOSDRAFT_1045593</name>
</gene>
<feature type="transmembrane region" description="Helical" evidence="6">
    <location>
        <begin position="18"/>
        <end position="38"/>
    </location>
</feature>
<dbReference type="InterPro" id="IPR005226">
    <property type="entry name" value="UPF0014_fam"/>
</dbReference>
<feature type="transmembrane region" description="Helical" evidence="6">
    <location>
        <begin position="234"/>
        <end position="262"/>
    </location>
</feature>
<dbReference type="Proteomes" id="UP000027073">
    <property type="component" value="Unassembled WGS sequence"/>
</dbReference>
<evidence type="ECO:0000256" key="1">
    <source>
        <dbReference type="ARBA" id="ARBA00004141"/>
    </source>
</evidence>
<dbReference type="Pfam" id="PF03649">
    <property type="entry name" value="UPF0014"/>
    <property type="match status" value="1"/>
</dbReference>
<comment type="subcellular location">
    <subcellularLocation>
        <location evidence="1">Membrane</location>
        <topology evidence="1">Multi-pass membrane protein</topology>
    </subcellularLocation>
</comment>
<feature type="transmembrane region" description="Helical" evidence="6">
    <location>
        <begin position="105"/>
        <end position="126"/>
    </location>
</feature>
<evidence type="ECO:0000256" key="2">
    <source>
        <dbReference type="ARBA" id="ARBA00005268"/>
    </source>
</evidence>
<organism evidence="7 8">
    <name type="scientific">Pleurotus ostreatus (strain PC15)</name>
    <name type="common">Oyster mushroom</name>
    <dbReference type="NCBI Taxonomy" id="1137138"/>
    <lineage>
        <taxon>Eukaryota</taxon>
        <taxon>Fungi</taxon>
        <taxon>Dikarya</taxon>
        <taxon>Basidiomycota</taxon>
        <taxon>Agaricomycotina</taxon>
        <taxon>Agaricomycetes</taxon>
        <taxon>Agaricomycetidae</taxon>
        <taxon>Agaricales</taxon>
        <taxon>Pleurotineae</taxon>
        <taxon>Pleurotaceae</taxon>
        <taxon>Pleurotus</taxon>
    </lineage>
</organism>
<dbReference type="PANTHER" id="PTHR30028:SF0">
    <property type="entry name" value="PROTEIN ALUMINUM SENSITIVE 3"/>
    <property type="match status" value="1"/>
</dbReference>